<dbReference type="AlphaFoldDB" id="A0A918LC13"/>
<gene>
    <name evidence="2" type="ORF">GCM10010171_21030</name>
</gene>
<dbReference type="RefSeq" id="WP_189210242.1">
    <property type="nucleotide sequence ID" value="NZ_BMRB01000002.1"/>
</dbReference>
<reference evidence="2" key="2">
    <citation type="submission" date="2020-09" db="EMBL/GenBank/DDBJ databases">
        <authorList>
            <person name="Sun Q."/>
            <person name="Ohkuma M."/>
        </authorList>
    </citation>
    <scope>NUCLEOTIDE SEQUENCE</scope>
    <source>
        <strain evidence="2">JCM 3276</strain>
    </source>
</reference>
<evidence type="ECO:0000313" key="3">
    <source>
        <dbReference type="Proteomes" id="UP000660680"/>
    </source>
</evidence>
<dbReference type="InterPro" id="IPR058548">
    <property type="entry name" value="MlaB-like_STAS"/>
</dbReference>
<evidence type="ECO:0000313" key="2">
    <source>
        <dbReference type="EMBL" id="GGS27983.1"/>
    </source>
</evidence>
<sequence>MPLRFAPPRTRHLAVTSHRSGPVHTIAAQGHIDLATDAPWHDHLIDAATSADGTTHLVVDLTDVTYLSWASTAALIRAHHACAARGRHLVVRAGGAILTGLRLTRLDHTLTITPATTTARTATAHNHSEWLIA</sequence>
<reference evidence="2" key="1">
    <citation type="journal article" date="2014" name="Int. J. Syst. Evol. Microbiol.">
        <title>Complete genome sequence of Corynebacterium casei LMG S-19264T (=DSM 44701T), isolated from a smear-ripened cheese.</title>
        <authorList>
            <consortium name="US DOE Joint Genome Institute (JGI-PGF)"/>
            <person name="Walter F."/>
            <person name="Albersmeier A."/>
            <person name="Kalinowski J."/>
            <person name="Ruckert C."/>
        </authorList>
    </citation>
    <scope>NUCLEOTIDE SEQUENCE</scope>
    <source>
        <strain evidence="2">JCM 3276</strain>
    </source>
</reference>
<dbReference type="InterPro" id="IPR036513">
    <property type="entry name" value="STAS_dom_sf"/>
</dbReference>
<dbReference type="EMBL" id="BMRB01000002">
    <property type="protein sequence ID" value="GGS27983.1"/>
    <property type="molecule type" value="Genomic_DNA"/>
</dbReference>
<dbReference type="CDD" id="cd07043">
    <property type="entry name" value="STAS_anti-anti-sigma_factors"/>
    <property type="match status" value="1"/>
</dbReference>
<protein>
    <recommendedName>
        <fullName evidence="1">MlaB-like STAS domain-containing protein</fullName>
    </recommendedName>
</protein>
<dbReference type="Proteomes" id="UP000660680">
    <property type="component" value="Unassembled WGS sequence"/>
</dbReference>
<dbReference type="Pfam" id="PF13466">
    <property type="entry name" value="STAS_2"/>
    <property type="match status" value="1"/>
</dbReference>
<evidence type="ECO:0000259" key="1">
    <source>
        <dbReference type="Pfam" id="PF13466"/>
    </source>
</evidence>
<dbReference type="SUPFAM" id="SSF52091">
    <property type="entry name" value="SpoIIaa-like"/>
    <property type="match status" value="1"/>
</dbReference>
<feature type="domain" description="MlaB-like STAS" evidence="1">
    <location>
        <begin position="27"/>
        <end position="107"/>
    </location>
</feature>
<proteinExistence type="predicted"/>
<keyword evidence="3" id="KW-1185">Reference proteome</keyword>
<organism evidence="2 3">
    <name type="scientific">Actinokineospora fastidiosa</name>
    <dbReference type="NCBI Taxonomy" id="1816"/>
    <lineage>
        <taxon>Bacteria</taxon>
        <taxon>Bacillati</taxon>
        <taxon>Actinomycetota</taxon>
        <taxon>Actinomycetes</taxon>
        <taxon>Pseudonocardiales</taxon>
        <taxon>Pseudonocardiaceae</taxon>
        <taxon>Actinokineospora</taxon>
    </lineage>
</organism>
<comment type="caution">
    <text evidence="2">The sequence shown here is derived from an EMBL/GenBank/DDBJ whole genome shotgun (WGS) entry which is preliminary data.</text>
</comment>
<name>A0A918LC13_9PSEU</name>
<dbReference type="Gene3D" id="3.30.750.24">
    <property type="entry name" value="STAS domain"/>
    <property type="match status" value="1"/>
</dbReference>
<accession>A0A918LC13</accession>